<keyword evidence="3" id="KW-0808">Transferase</keyword>
<dbReference type="PROSITE" id="PS50011">
    <property type="entry name" value="PROTEIN_KINASE_DOM"/>
    <property type="match status" value="1"/>
</dbReference>
<dbReference type="InterPro" id="IPR011009">
    <property type="entry name" value="Kinase-like_dom_sf"/>
</dbReference>
<keyword evidence="4 17" id="KW-0812">Transmembrane</keyword>
<keyword evidence="14" id="KW-0325">Glycoprotein</keyword>
<dbReference type="InterPro" id="IPR020635">
    <property type="entry name" value="Tyr_kinase_cat_dom"/>
</dbReference>
<dbReference type="InterPro" id="IPR036116">
    <property type="entry name" value="FN3_sf"/>
</dbReference>
<dbReference type="InterPro" id="IPR001245">
    <property type="entry name" value="Ser-Thr/Tyr_kinase_cat_dom"/>
</dbReference>
<dbReference type="Pfam" id="PF07714">
    <property type="entry name" value="PK_Tyr_Ser-Thr"/>
    <property type="match status" value="1"/>
</dbReference>
<evidence type="ECO:0000256" key="10">
    <source>
        <dbReference type="ARBA" id="ARBA00022989"/>
    </source>
</evidence>
<keyword evidence="13" id="KW-0675">Receptor</keyword>
<dbReference type="InterPro" id="IPR013783">
    <property type="entry name" value="Ig-like_fold"/>
</dbReference>
<dbReference type="InterPro" id="IPR017441">
    <property type="entry name" value="Protein_kinase_ATP_BS"/>
</dbReference>
<evidence type="ECO:0000259" key="19">
    <source>
        <dbReference type="PROSITE" id="PS50853"/>
    </source>
</evidence>
<feature type="domain" description="Protein kinase" evidence="18">
    <location>
        <begin position="441"/>
        <end position="749"/>
    </location>
</feature>
<keyword evidence="12" id="KW-0829">Tyrosine-protein kinase</keyword>
<dbReference type="PANTHER" id="PTHR24416">
    <property type="entry name" value="TYROSINE-PROTEIN KINASE RECEPTOR"/>
    <property type="match status" value="1"/>
</dbReference>
<dbReference type="PANTHER" id="PTHR24416:SF620">
    <property type="entry name" value="TYROSINE-PROTEIN KINASE RECEPTOR TORSO"/>
    <property type="match status" value="1"/>
</dbReference>
<evidence type="ECO:0000256" key="1">
    <source>
        <dbReference type="ARBA" id="ARBA00004479"/>
    </source>
</evidence>
<evidence type="ECO:0000256" key="5">
    <source>
        <dbReference type="ARBA" id="ARBA00022729"/>
    </source>
</evidence>
<keyword evidence="8" id="KW-0418">Kinase</keyword>
<dbReference type="Gene3D" id="1.10.510.10">
    <property type="entry name" value="Transferase(Phosphotransferase) domain 1"/>
    <property type="match status" value="1"/>
</dbReference>
<dbReference type="SMART" id="SM00219">
    <property type="entry name" value="TyrKc"/>
    <property type="match status" value="1"/>
</dbReference>
<dbReference type="CDD" id="cd00063">
    <property type="entry name" value="FN3"/>
    <property type="match status" value="1"/>
</dbReference>
<accession>A0AAD9VPW5</accession>
<sequence length="761" mass="87424">MMTTMMTTTTTTIDYIFLSIFFSTTILIYHLSSFVEAFQLEDCLALCPNESFRAGCHRNISEDANANVTLHCRRWNTIVIEHNLGTYIVEESTKDLPWKIVTMSNGTLSTFSNLLTNTQYRYRLYRLTEHGVSRSEVSDWFSTYDVDYKPKPVSNVSLVKMEVDESNVYRLQAEINFEPADDRSCDYNILSWQNDHNLKYFSIEAIPNFRFYVRNLFFERNTSIHIFSINGDDTRSSNETIFSFTTDSCIDTHHDLTICPPAKVEGLRARDTYRYDGLYDVTVNWHKPSQEPDNYTIQLLTVGGDRMVLTILGNATEGRFFGIELGQQYEVSIIADSVGGSSPISSEILNSSEPIADYSFYYQIMIPLLIVTTIAISTAIYAYLRKRKEKLCRMQYTNFQTLSQKEFSTSTSKLLRKKESLSESERAALPPDKFELSSTKLQLKEILGSGAYGVVRLGLFENEFGVVINVAVKGLKDNPTIDDVNSFYQEIQLMKSAGRHPNIVSLIGYCTIYDKPFLVVEYCSNGDLQTYLRKVWNSTMNGILDRKPQFTFEQFLRDYENYQSLRMVANRLYDIQQDLTTSTEYITAIDLLNFARQIANGMEFLSTNRIVHRDLAARNVLVCSDNVVKISDFGLSRDVYQDNVYKKQGSGKLPLKWMAVEALTHQLYTTHSDVWSFGILLWEIVTLGCTPYPGIPTNSILKLLKTGYRMEKPPNCGQELYDIMYSCWHLRPQSRPTFTELRKDLDALLNSYTNNKYLNLS</sequence>
<evidence type="ECO:0000256" key="16">
    <source>
        <dbReference type="PROSITE-ProRule" id="PRU10141"/>
    </source>
</evidence>
<evidence type="ECO:0000313" key="20">
    <source>
        <dbReference type="EMBL" id="KAK2581735.1"/>
    </source>
</evidence>
<keyword evidence="11 17" id="KW-0472">Membrane</keyword>
<proteinExistence type="predicted"/>
<evidence type="ECO:0000256" key="17">
    <source>
        <dbReference type="SAM" id="Phobius"/>
    </source>
</evidence>
<dbReference type="PROSITE" id="PS00109">
    <property type="entry name" value="PROTEIN_KINASE_TYR"/>
    <property type="match status" value="1"/>
</dbReference>
<keyword evidence="7 16" id="KW-0547">Nucleotide-binding</keyword>
<dbReference type="PROSITE" id="PS00107">
    <property type="entry name" value="PROTEIN_KINASE_ATP"/>
    <property type="match status" value="1"/>
</dbReference>
<dbReference type="Gene3D" id="2.60.40.10">
    <property type="entry name" value="Immunoglobulins"/>
    <property type="match status" value="1"/>
</dbReference>
<dbReference type="FunFam" id="1.10.510.10:FF:000190">
    <property type="entry name" value="Proto-oncogene tyrosine-protein kinase receptor Ret"/>
    <property type="match status" value="1"/>
</dbReference>
<protein>
    <recommendedName>
        <fullName evidence="2">receptor protein-tyrosine kinase</fullName>
        <ecNumber evidence="2">2.7.10.1</ecNumber>
    </recommendedName>
</protein>
<comment type="catalytic activity">
    <reaction evidence="15">
        <text>L-tyrosyl-[protein] + ATP = O-phospho-L-tyrosyl-[protein] + ADP + H(+)</text>
        <dbReference type="Rhea" id="RHEA:10596"/>
        <dbReference type="Rhea" id="RHEA-COMP:10136"/>
        <dbReference type="Rhea" id="RHEA-COMP:20101"/>
        <dbReference type="ChEBI" id="CHEBI:15378"/>
        <dbReference type="ChEBI" id="CHEBI:30616"/>
        <dbReference type="ChEBI" id="CHEBI:46858"/>
        <dbReference type="ChEBI" id="CHEBI:61978"/>
        <dbReference type="ChEBI" id="CHEBI:456216"/>
        <dbReference type="EC" id="2.7.10.1"/>
    </reaction>
</comment>
<comment type="subcellular location">
    <subcellularLocation>
        <location evidence="1">Membrane</location>
        <topology evidence="1">Single-pass type I membrane protein</topology>
    </subcellularLocation>
</comment>
<dbReference type="PROSITE" id="PS50853">
    <property type="entry name" value="FN3"/>
    <property type="match status" value="1"/>
</dbReference>
<feature type="binding site" evidence="16">
    <location>
        <position position="473"/>
    </location>
    <ligand>
        <name>ATP</name>
        <dbReference type="ChEBI" id="CHEBI:30616"/>
    </ligand>
</feature>
<organism evidence="20 21">
    <name type="scientific">Odynerus spinipes</name>
    <dbReference type="NCBI Taxonomy" id="1348599"/>
    <lineage>
        <taxon>Eukaryota</taxon>
        <taxon>Metazoa</taxon>
        <taxon>Ecdysozoa</taxon>
        <taxon>Arthropoda</taxon>
        <taxon>Hexapoda</taxon>
        <taxon>Insecta</taxon>
        <taxon>Pterygota</taxon>
        <taxon>Neoptera</taxon>
        <taxon>Endopterygota</taxon>
        <taxon>Hymenoptera</taxon>
        <taxon>Apocrita</taxon>
        <taxon>Aculeata</taxon>
        <taxon>Vespoidea</taxon>
        <taxon>Vespidae</taxon>
        <taxon>Eumeninae</taxon>
        <taxon>Odynerus</taxon>
    </lineage>
</organism>
<evidence type="ECO:0000256" key="12">
    <source>
        <dbReference type="ARBA" id="ARBA00023137"/>
    </source>
</evidence>
<evidence type="ECO:0000256" key="3">
    <source>
        <dbReference type="ARBA" id="ARBA00022679"/>
    </source>
</evidence>
<evidence type="ECO:0000256" key="8">
    <source>
        <dbReference type="ARBA" id="ARBA00022777"/>
    </source>
</evidence>
<dbReference type="GO" id="GO:0007169">
    <property type="term" value="P:cell surface receptor protein tyrosine kinase signaling pathway"/>
    <property type="evidence" value="ECO:0007669"/>
    <property type="project" value="TreeGrafter"/>
</dbReference>
<keyword evidence="21" id="KW-1185">Reference proteome</keyword>
<evidence type="ECO:0000259" key="18">
    <source>
        <dbReference type="PROSITE" id="PS50011"/>
    </source>
</evidence>
<reference evidence="20" key="2">
    <citation type="journal article" date="2023" name="Commun. Biol.">
        <title>Intrasexual cuticular hydrocarbon dimorphism in a wasp sheds light on hydrocarbon biosynthesis genes in Hymenoptera.</title>
        <authorList>
            <person name="Moris V.C."/>
            <person name="Podsiadlowski L."/>
            <person name="Martin S."/>
            <person name="Oeyen J.P."/>
            <person name="Donath A."/>
            <person name="Petersen M."/>
            <person name="Wilbrandt J."/>
            <person name="Misof B."/>
            <person name="Liedtke D."/>
            <person name="Thamm M."/>
            <person name="Scheiner R."/>
            <person name="Schmitt T."/>
            <person name="Niehuis O."/>
        </authorList>
    </citation>
    <scope>NUCLEOTIDE SEQUENCE</scope>
    <source>
        <strain evidence="20">GBR_01_08_01A</strain>
    </source>
</reference>
<evidence type="ECO:0000256" key="2">
    <source>
        <dbReference type="ARBA" id="ARBA00011902"/>
    </source>
</evidence>
<keyword evidence="6" id="KW-0677">Repeat</keyword>
<feature type="transmembrane region" description="Helical" evidence="17">
    <location>
        <begin position="360"/>
        <end position="384"/>
    </location>
</feature>
<name>A0AAD9VPW5_9HYME</name>
<dbReference type="CDD" id="cd00192">
    <property type="entry name" value="PTKc"/>
    <property type="match status" value="1"/>
</dbReference>
<evidence type="ECO:0000256" key="11">
    <source>
        <dbReference type="ARBA" id="ARBA00023136"/>
    </source>
</evidence>
<keyword evidence="9 16" id="KW-0067">ATP-binding</keyword>
<dbReference type="Gene3D" id="3.30.200.20">
    <property type="entry name" value="Phosphorylase Kinase, domain 1"/>
    <property type="match status" value="1"/>
</dbReference>
<evidence type="ECO:0000256" key="15">
    <source>
        <dbReference type="ARBA" id="ARBA00051243"/>
    </source>
</evidence>
<evidence type="ECO:0000256" key="14">
    <source>
        <dbReference type="ARBA" id="ARBA00023180"/>
    </source>
</evidence>
<dbReference type="GO" id="GO:0004714">
    <property type="term" value="F:transmembrane receptor protein tyrosine kinase activity"/>
    <property type="evidence" value="ECO:0007669"/>
    <property type="project" value="UniProtKB-EC"/>
</dbReference>
<evidence type="ECO:0000256" key="6">
    <source>
        <dbReference type="ARBA" id="ARBA00022737"/>
    </source>
</evidence>
<dbReference type="GO" id="GO:0005886">
    <property type="term" value="C:plasma membrane"/>
    <property type="evidence" value="ECO:0007669"/>
    <property type="project" value="TreeGrafter"/>
</dbReference>
<keyword evidence="10 17" id="KW-1133">Transmembrane helix</keyword>
<dbReference type="AlphaFoldDB" id="A0AAD9VPW5"/>
<dbReference type="InterPro" id="IPR003961">
    <property type="entry name" value="FN3_dom"/>
</dbReference>
<dbReference type="EMBL" id="JAIFRP010000038">
    <property type="protein sequence ID" value="KAK2581735.1"/>
    <property type="molecule type" value="Genomic_DNA"/>
</dbReference>
<evidence type="ECO:0000256" key="13">
    <source>
        <dbReference type="ARBA" id="ARBA00023170"/>
    </source>
</evidence>
<reference evidence="20" key="1">
    <citation type="submission" date="2021-08" db="EMBL/GenBank/DDBJ databases">
        <authorList>
            <person name="Misof B."/>
            <person name="Oliver O."/>
            <person name="Podsiadlowski L."/>
            <person name="Donath A."/>
            <person name="Peters R."/>
            <person name="Mayer C."/>
            <person name="Rust J."/>
            <person name="Gunkel S."/>
            <person name="Lesny P."/>
            <person name="Martin S."/>
            <person name="Oeyen J.P."/>
            <person name="Petersen M."/>
            <person name="Panagiotis P."/>
            <person name="Wilbrandt J."/>
            <person name="Tanja T."/>
        </authorList>
    </citation>
    <scope>NUCLEOTIDE SEQUENCE</scope>
    <source>
        <strain evidence="20">GBR_01_08_01A</strain>
        <tissue evidence="20">Thorax + abdomen</tissue>
    </source>
</reference>
<dbReference type="GO" id="GO:0043235">
    <property type="term" value="C:receptor complex"/>
    <property type="evidence" value="ECO:0007669"/>
    <property type="project" value="TreeGrafter"/>
</dbReference>
<dbReference type="SUPFAM" id="SSF56112">
    <property type="entry name" value="Protein kinase-like (PK-like)"/>
    <property type="match status" value="1"/>
</dbReference>
<keyword evidence="5" id="KW-0732">Signal</keyword>
<gene>
    <name evidence="20" type="ORF">KPH14_002218</name>
</gene>
<evidence type="ECO:0000256" key="7">
    <source>
        <dbReference type="ARBA" id="ARBA00022741"/>
    </source>
</evidence>
<evidence type="ECO:0000313" key="21">
    <source>
        <dbReference type="Proteomes" id="UP001258017"/>
    </source>
</evidence>
<dbReference type="Proteomes" id="UP001258017">
    <property type="component" value="Unassembled WGS sequence"/>
</dbReference>
<dbReference type="GO" id="GO:1902533">
    <property type="term" value="P:positive regulation of intracellular signal transduction"/>
    <property type="evidence" value="ECO:0007669"/>
    <property type="project" value="UniProtKB-ARBA"/>
</dbReference>
<dbReference type="InterPro" id="IPR008266">
    <property type="entry name" value="Tyr_kinase_AS"/>
</dbReference>
<dbReference type="InterPro" id="IPR000719">
    <property type="entry name" value="Prot_kinase_dom"/>
</dbReference>
<comment type="caution">
    <text evidence="20">The sequence shown here is derived from an EMBL/GenBank/DDBJ whole genome shotgun (WGS) entry which is preliminary data.</text>
</comment>
<dbReference type="InterPro" id="IPR050122">
    <property type="entry name" value="RTK"/>
</dbReference>
<feature type="domain" description="Fibronectin type-III" evidence="19">
    <location>
        <begin position="260"/>
        <end position="355"/>
    </location>
</feature>
<evidence type="ECO:0000256" key="4">
    <source>
        <dbReference type="ARBA" id="ARBA00022692"/>
    </source>
</evidence>
<dbReference type="GO" id="GO:0005524">
    <property type="term" value="F:ATP binding"/>
    <property type="evidence" value="ECO:0007669"/>
    <property type="project" value="UniProtKB-UniRule"/>
</dbReference>
<dbReference type="SUPFAM" id="SSF49265">
    <property type="entry name" value="Fibronectin type III"/>
    <property type="match status" value="1"/>
</dbReference>
<dbReference type="EC" id="2.7.10.1" evidence="2"/>
<evidence type="ECO:0000256" key="9">
    <source>
        <dbReference type="ARBA" id="ARBA00022840"/>
    </source>
</evidence>